<evidence type="ECO:0000313" key="5">
    <source>
        <dbReference type="Proteomes" id="UP001333102"/>
    </source>
</evidence>
<dbReference type="Pfam" id="PF00005">
    <property type="entry name" value="ABC_tran"/>
    <property type="match status" value="1"/>
</dbReference>
<protein>
    <submittedName>
        <fullName evidence="4">ABC transporter ATP-binding protein</fullName>
    </submittedName>
</protein>
<dbReference type="CDD" id="cd03257">
    <property type="entry name" value="ABC_NikE_OppD_transporters"/>
    <property type="match status" value="1"/>
</dbReference>
<dbReference type="Proteomes" id="UP001333102">
    <property type="component" value="Chromosome"/>
</dbReference>
<dbReference type="InterPro" id="IPR003593">
    <property type="entry name" value="AAA+_ATPase"/>
</dbReference>
<dbReference type="PANTHER" id="PTHR43067:SF3">
    <property type="entry name" value="MALTOSE ABC TRANSPORTER, ATP-BINDING PROTEIN"/>
    <property type="match status" value="1"/>
</dbReference>
<dbReference type="InterPro" id="IPR027417">
    <property type="entry name" value="P-loop_NTPase"/>
</dbReference>
<evidence type="ECO:0000256" key="2">
    <source>
        <dbReference type="ARBA" id="ARBA00022840"/>
    </source>
</evidence>
<keyword evidence="5" id="KW-1185">Reference proteome</keyword>
<evidence type="ECO:0000259" key="3">
    <source>
        <dbReference type="PROSITE" id="PS50893"/>
    </source>
</evidence>
<dbReference type="SUPFAM" id="SSF52540">
    <property type="entry name" value="P-loop containing nucleoside triphosphate hydrolases"/>
    <property type="match status" value="1"/>
</dbReference>
<dbReference type="InterPro" id="IPR017871">
    <property type="entry name" value="ABC_transporter-like_CS"/>
</dbReference>
<dbReference type="InterPro" id="IPR003439">
    <property type="entry name" value="ABC_transporter-like_ATP-bd"/>
</dbReference>
<dbReference type="RefSeq" id="WP_324668954.1">
    <property type="nucleotide sequence ID" value="NZ_CP141614.1"/>
</dbReference>
<dbReference type="Gene3D" id="3.40.50.300">
    <property type="entry name" value="P-loop containing nucleotide triphosphate hydrolases"/>
    <property type="match status" value="1"/>
</dbReference>
<sequence>MRIEALRAGYVKGGRVAMAVRDVDLDVAQGEFLGIAGESGCGKSTLAFAMTGLLQPPGKVFGGKVWFAGTDLTRLDQRALRHLRWQEFSIVFQASMNVLNPVARVKDQIFDAMIAHGVRDRRRLHARAVELFRLVNLPPRFLDAYPHQLSGGMRQRVAIAAALALEPRLVVMDEPTTALDVVVQRTILQEIDQL</sequence>
<gene>
    <name evidence="4" type="ORF">VLY81_00070</name>
</gene>
<organism evidence="4 5">
    <name type="scientific">Geochorda subterranea</name>
    <dbReference type="NCBI Taxonomy" id="3109564"/>
    <lineage>
        <taxon>Bacteria</taxon>
        <taxon>Bacillati</taxon>
        <taxon>Bacillota</taxon>
        <taxon>Limnochordia</taxon>
        <taxon>Limnochordales</taxon>
        <taxon>Geochordaceae</taxon>
        <taxon>Geochorda</taxon>
    </lineage>
</organism>
<name>A0ABZ1BR19_9FIRM</name>
<dbReference type="PANTHER" id="PTHR43067">
    <property type="entry name" value="OLIGOPEPTIDE/DIPEPTIDE ABC TRANSPORTER, ATPASE SUBUNIT"/>
    <property type="match status" value="1"/>
</dbReference>
<dbReference type="PROSITE" id="PS00211">
    <property type="entry name" value="ABC_TRANSPORTER_1"/>
    <property type="match status" value="1"/>
</dbReference>
<evidence type="ECO:0000313" key="4">
    <source>
        <dbReference type="EMBL" id="WRP14602.1"/>
    </source>
</evidence>
<dbReference type="GO" id="GO:0005524">
    <property type="term" value="F:ATP binding"/>
    <property type="evidence" value="ECO:0007669"/>
    <property type="project" value="UniProtKB-KW"/>
</dbReference>
<keyword evidence="1" id="KW-0547">Nucleotide-binding</keyword>
<accession>A0ABZ1BR19</accession>
<dbReference type="PROSITE" id="PS50893">
    <property type="entry name" value="ABC_TRANSPORTER_2"/>
    <property type="match status" value="1"/>
</dbReference>
<keyword evidence="2 4" id="KW-0067">ATP-binding</keyword>
<reference evidence="5" key="1">
    <citation type="submission" date="2023-12" db="EMBL/GenBank/DDBJ databases">
        <title>Novel isolates from deep terrestrial aquifers shed light on the physiology and ecology of the class Limnochordia.</title>
        <authorList>
            <person name="Karnachuk O.V."/>
            <person name="Lukina A.P."/>
            <person name="Avakyan M.R."/>
            <person name="Kadnikov V."/>
            <person name="Begmatov S."/>
            <person name="Beletsky A.V."/>
            <person name="Mardanov A.V."/>
            <person name="Ravin N.V."/>
        </authorList>
    </citation>
    <scope>NUCLEOTIDE SEQUENCE [LARGE SCALE GENOMIC DNA]</scope>
    <source>
        <strain evidence="5">LN</strain>
    </source>
</reference>
<dbReference type="EMBL" id="CP141614">
    <property type="protein sequence ID" value="WRP14602.1"/>
    <property type="molecule type" value="Genomic_DNA"/>
</dbReference>
<proteinExistence type="predicted"/>
<dbReference type="SMART" id="SM00382">
    <property type="entry name" value="AAA"/>
    <property type="match status" value="1"/>
</dbReference>
<evidence type="ECO:0000256" key="1">
    <source>
        <dbReference type="ARBA" id="ARBA00022741"/>
    </source>
</evidence>
<feature type="domain" description="ABC transporter" evidence="3">
    <location>
        <begin position="1"/>
        <end position="194"/>
    </location>
</feature>